<dbReference type="RefSeq" id="WP_147048417.1">
    <property type="nucleotide sequence ID" value="NZ_BJZV01000027.1"/>
</dbReference>
<organism evidence="1 2">
    <name type="scientific">Methylobacterium gnaphalii</name>
    <dbReference type="NCBI Taxonomy" id="1010610"/>
    <lineage>
        <taxon>Bacteria</taxon>
        <taxon>Pseudomonadati</taxon>
        <taxon>Pseudomonadota</taxon>
        <taxon>Alphaproteobacteria</taxon>
        <taxon>Hyphomicrobiales</taxon>
        <taxon>Methylobacteriaceae</taxon>
        <taxon>Methylobacterium</taxon>
    </lineage>
</organism>
<reference evidence="1 2" key="1">
    <citation type="submission" date="2019-07" db="EMBL/GenBank/DDBJ databases">
        <title>Whole genome shotgun sequence of Methylobacterium gnaphalii NBRC 107716.</title>
        <authorList>
            <person name="Hosoyama A."/>
            <person name="Uohara A."/>
            <person name="Ohji S."/>
            <person name="Ichikawa N."/>
        </authorList>
    </citation>
    <scope>NUCLEOTIDE SEQUENCE [LARGE SCALE GENOMIC DNA]</scope>
    <source>
        <strain evidence="1 2">NBRC 107716</strain>
    </source>
</reference>
<evidence type="ECO:0000313" key="2">
    <source>
        <dbReference type="Proteomes" id="UP000321750"/>
    </source>
</evidence>
<dbReference type="OrthoDB" id="7056767at2"/>
<comment type="caution">
    <text evidence="1">The sequence shown here is derived from an EMBL/GenBank/DDBJ whole genome shotgun (WGS) entry which is preliminary data.</text>
</comment>
<dbReference type="AlphaFoldDB" id="A0A512JPX6"/>
<dbReference type="Proteomes" id="UP000321750">
    <property type="component" value="Unassembled WGS sequence"/>
</dbReference>
<proteinExistence type="predicted"/>
<name>A0A512JPX6_9HYPH</name>
<dbReference type="EMBL" id="BJZV01000027">
    <property type="protein sequence ID" value="GEP12016.1"/>
    <property type="molecule type" value="Genomic_DNA"/>
</dbReference>
<evidence type="ECO:0000313" key="1">
    <source>
        <dbReference type="EMBL" id="GEP12016.1"/>
    </source>
</evidence>
<protein>
    <submittedName>
        <fullName evidence="1">Uncharacterized protein</fullName>
    </submittedName>
</protein>
<accession>A0A512JPX6</accession>
<sequence length="203" mass="23169">MSLDAATYFQHLKAYVNHRYVVHDGEGGHVILTEKYYPEGATRARTRRISLGLNGLGMAFKLDHDQVELQRKKAKPALFHFLDDNAKPWSKRCDFVVFRTEGRSFVADCIEFKSKSLTAEKIVPQLRAGVCWCRSLKRTIEHYTGDARRIRVRKFVFGTNDNPGAYLNGNGQLNADPSIRYFHFDEVNGRTLSDIDNASVVEI</sequence>
<keyword evidence="2" id="KW-1185">Reference proteome</keyword>
<gene>
    <name evidence="1" type="ORF">MGN01_38610</name>
</gene>